<dbReference type="GO" id="GO:0030659">
    <property type="term" value="C:cytoplasmic vesicle membrane"/>
    <property type="evidence" value="ECO:0007669"/>
    <property type="project" value="UniProtKB-SubCell"/>
</dbReference>
<dbReference type="GeneID" id="19905175"/>
<keyword evidence="5 7" id="KW-1133">Transmembrane helix</keyword>
<evidence type="ECO:0000256" key="4">
    <source>
        <dbReference type="ARBA" id="ARBA00022692"/>
    </source>
</evidence>
<protein>
    <recommendedName>
        <fullName evidence="7">GDP-mannose transporter</fullName>
        <shortName evidence="7">GMT</shortName>
    </recommendedName>
</protein>
<feature type="transmembrane region" description="Helical" evidence="7">
    <location>
        <begin position="454"/>
        <end position="475"/>
    </location>
</feature>
<dbReference type="OrthoDB" id="5547497at2759"/>
<feature type="compositionally biased region" description="Basic and acidic residues" evidence="8">
    <location>
        <begin position="50"/>
        <end position="59"/>
    </location>
</feature>
<dbReference type="OMA" id="GMGSWAV"/>
<feature type="transmembrane region" description="Helical" evidence="7">
    <location>
        <begin position="306"/>
        <end position="324"/>
    </location>
</feature>
<dbReference type="GO" id="GO:0000139">
    <property type="term" value="C:Golgi membrane"/>
    <property type="evidence" value="ECO:0007669"/>
    <property type="project" value="UniProtKB-SubCell"/>
</dbReference>
<evidence type="ECO:0000256" key="3">
    <source>
        <dbReference type="ARBA" id="ARBA00011182"/>
    </source>
</evidence>
<feature type="transmembrane region" description="Helical" evidence="7">
    <location>
        <begin position="355"/>
        <end position="374"/>
    </location>
</feature>
<dbReference type="GO" id="GO:0005789">
    <property type="term" value="C:endoplasmic reticulum membrane"/>
    <property type="evidence" value="ECO:0007669"/>
    <property type="project" value="UniProtKB-SubCell"/>
</dbReference>
<evidence type="ECO:0000256" key="6">
    <source>
        <dbReference type="ARBA" id="ARBA00023136"/>
    </source>
</evidence>
<evidence type="ECO:0000256" key="7">
    <source>
        <dbReference type="RuleBase" id="RU367097"/>
    </source>
</evidence>
<evidence type="ECO:0000256" key="2">
    <source>
        <dbReference type="ARBA" id="ARBA00010425"/>
    </source>
</evidence>
<comment type="similarity">
    <text evidence="2 7">Belongs to the TPT transporter family. SLC35D subfamily.</text>
</comment>
<dbReference type="Proteomes" id="UP000016924">
    <property type="component" value="Unassembled WGS sequence"/>
</dbReference>
<feature type="compositionally biased region" description="Polar residues" evidence="8">
    <location>
        <begin position="65"/>
        <end position="75"/>
    </location>
</feature>
<keyword evidence="10" id="KW-1185">Reference proteome</keyword>
<feature type="region of interest" description="Disordered" evidence="8">
    <location>
        <begin position="29"/>
        <end position="112"/>
    </location>
</feature>
<proteinExistence type="inferred from homology"/>
<evidence type="ECO:0000313" key="10">
    <source>
        <dbReference type="Proteomes" id="UP000016924"/>
    </source>
</evidence>
<keyword evidence="7" id="KW-0762">Sugar transport</keyword>
<dbReference type="PANTHER" id="PTHR11132">
    <property type="entry name" value="SOLUTE CARRIER FAMILY 35"/>
    <property type="match status" value="1"/>
</dbReference>
<sequence>MLSNRPRPFTSPGTSKFFKPAFQYLSNIANTPKPYRTHSRSSSIDEGDLESFRDHDTPHDLAVSSGMNQHSNRSSGELHPTSVPLIDFSRSPSPYARNRSAVHSEDEEDELEPVAPLQPLIDRTVGNSRQGWQDSANEGSLGGWLFGSPLGWQVYVGLLVFLVGGCGFVLLLMNRFILWTPRLTVYRFPYPLTATYLQLLLTHFLLVGFASLTQGLSNPLHRLGLGVAVSPSHPVSTKTPGYRAEGKSRFPFRRWVGSGSGGIAGGGTFEFDRKVARQVLPLAITYVGKVVLSNISFAYATLEPYTLTHLIPSIPLTLALTAYLTSTSHSIPILSSTLAATLNLALASIRPARLTWESILAGLLSSIFTALYPIQLLQTYRALTSDLSASTDTALTPTLHADATAAPLAETRAFWRTLHYTSLVSLLLLTPLWLLAGEAATIYHNCYFLDVPFFWLLVCCGAVASAALFASTLLLVGATSPLTAAFVGVPRAALQLVCLGSGRTPVRGWVGVALCWVAGGWFLWARRGEGRGAARCRARER</sequence>
<organism evidence="9 10">
    <name type="scientific">Coniosporium apollinis (strain CBS 100218)</name>
    <name type="common">Rock-inhabiting black yeast</name>
    <dbReference type="NCBI Taxonomy" id="1168221"/>
    <lineage>
        <taxon>Eukaryota</taxon>
        <taxon>Fungi</taxon>
        <taxon>Dikarya</taxon>
        <taxon>Ascomycota</taxon>
        <taxon>Pezizomycotina</taxon>
        <taxon>Dothideomycetes</taxon>
        <taxon>Dothideomycetes incertae sedis</taxon>
        <taxon>Coniosporium</taxon>
    </lineage>
</organism>
<comment type="function">
    <text evidence="1 7">Involved in the import of GDP-mannose from the cytoplasm into the Golgi lumen.</text>
</comment>
<keyword evidence="4 7" id="KW-0812">Transmembrane</keyword>
<comment type="subcellular location">
    <subcellularLocation>
        <location evidence="7">Golgi apparatus membrane</location>
        <topology evidence="7">Multi-pass membrane protein</topology>
    </subcellularLocation>
    <subcellularLocation>
        <location evidence="7">Cytoplasmic vesicle membrane</location>
        <topology evidence="7">Multi-pass membrane protein</topology>
    </subcellularLocation>
    <subcellularLocation>
        <location evidence="7">Endoplasmic reticulum membrane</location>
        <topology evidence="7">Multi-pass membrane protein</topology>
    </subcellularLocation>
</comment>
<reference evidence="10" key="1">
    <citation type="submission" date="2012-06" db="EMBL/GenBank/DDBJ databases">
        <title>The genome sequence of Coniosporium apollinis CBS 100218.</title>
        <authorList>
            <consortium name="The Broad Institute Genome Sequencing Platform"/>
            <person name="Cuomo C."/>
            <person name="Gorbushina A."/>
            <person name="Noack S."/>
            <person name="Walker B."/>
            <person name="Young S.K."/>
            <person name="Zeng Q."/>
            <person name="Gargeya S."/>
            <person name="Fitzgerald M."/>
            <person name="Haas B."/>
            <person name="Abouelleil A."/>
            <person name="Alvarado L."/>
            <person name="Arachchi H.M."/>
            <person name="Berlin A.M."/>
            <person name="Chapman S.B."/>
            <person name="Goldberg J."/>
            <person name="Griggs A."/>
            <person name="Gujja S."/>
            <person name="Hansen M."/>
            <person name="Howarth C."/>
            <person name="Imamovic A."/>
            <person name="Larimer J."/>
            <person name="McCowan C."/>
            <person name="Montmayeur A."/>
            <person name="Murphy C."/>
            <person name="Neiman D."/>
            <person name="Pearson M."/>
            <person name="Priest M."/>
            <person name="Roberts A."/>
            <person name="Saif S."/>
            <person name="Shea T."/>
            <person name="Sisk P."/>
            <person name="Sykes S."/>
            <person name="Wortman J."/>
            <person name="Nusbaum C."/>
            <person name="Birren B."/>
        </authorList>
    </citation>
    <scope>NUCLEOTIDE SEQUENCE [LARGE SCALE GENOMIC DNA]</scope>
    <source>
        <strain evidence="10">CBS 100218</strain>
    </source>
</reference>
<dbReference type="AlphaFoldDB" id="R7Z3Y7"/>
<feature type="transmembrane region" description="Helical" evidence="7">
    <location>
        <begin position="417"/>
        <end position="434"/>
    </location>
</feature>
<evidence type="ECO:0000256" key="1">
    <source>
        <dbReference type="ARBA" id="ARBA00003420"/>
    </source>
</evidence>
<keyword evidence="7" id="KW-0256">Endoplasmic reticulum</keyword>
<evidence type="ECO:0000256" key="8">
    <source>
        <dbReference type="SAM" id="MobiDB-lite"/>
    </source>
</evidence>
<name>R7Z3Y7_CONA1</name>
<dbReference type="HOGENOM" id="CLU_021601_0_0_1"/>
<keyword evidence="7" id="KW-0813">Transport</keyword>
<feature type="transmembrane region" description="Helical" evidence="7">
    <location>
        <begin position="154"/>
        <end position="173"/>
    </location>
</feature>
<gene>
    <name evidence="9" type="ORF">W97_07864</name>
</gene>
<comment type="subunit">
    <text evidence="3 7">Homooligomer.</text>
</comment>
<keyword evidence="7" id="KW-0968">Cytoplasmic vesicle</keyword>
<feature type="transmembrane region" description="Helical" evidence="7">
    <location>
        <begin position="279"/>
        <end position="300"/>
    </location>
</feature>
<keyword evidence="7" id="KW-0333">Golgi apparatus</keyword>
<keyword evidence="6 7" id="KW-0472">Membrane</keyword>
<dbReference type="eggNOG" id="ENOG502RXZ6">
    <property type="taxonomic scope" value="Eukaryota"/>
</dbReference>
<dbReference type="InterPro" id="IPR050186">
    <property type="entry name" value="TPT_transporter"/>
</dbReference>
<evidence type="ECO:0000256" key="5">
    <source>
        <dbReference type="ARBA" id="ARBA00022989"/>
    </source>
</evidence>
<accession>R7Z3Y7</accession>
<dbReference type="EMBL" id="JH767599">
    <property type="protein sequence ID" value="EON68606.1"/>
    <property type="molecule type" value="Genomic_DNA"/>
</dbReference>
<evidence type="ECO:0000313" key="9">
    <source>
        <dbReference type="EMBL" id="EON68606.1"/>
    </source>
</evidence>
<feature type="transmembrane region" description="Helical" evidence="7">
    <location>
        <begin position="508"/>
        <end position="525"/>
    </location>
</feature>
<dbReference type="STRING" id="1168221.R7Z3Y7"/>
<dbReference type="RefSeq" id="XP_007783923.1">
    <property type="nucleotide sequence ID" value="XM_007785733.1"/>
</dbReference>